<feature type="active site" description="Proton donor/acceptor" evidence="9">
    <location>
        <position position="285"/>
    </location>
</feature>
<keyword evidence="5" id="KW-0378">Hydrolase</keyword>
<dbReference type="PANTHER" id="PTHR30582">
    <property type="entry name" value="L,D-TRANSPEPTIDASE"/>
    <property type="match status" value="1"/>
</dbReference>
<keyword evidence="7 9" id="KW-0573">Peptidoglycan synthesis</keyword>
<dbReference type="AlphaFoldDB" id="A0A1C3WUW6"/>
<evidence type="ECO:0000259" key="12">
    <source>
        <dbReference type="PROSITE" id="PS52029"/>
    </source>
</evidence>
<keyword evidence="6 9" id="KW-0133">Cell shape</keyword>
<evidence type="ECO:0000256" key="11">
    <source>
        <dbReference type="SAM" id="Phobius"/>
    </source>
</evidence>
<dbReference type="Gene3D" id="2.40.440.10">
    <property type="entry name" value="L,D-transpeptidase catalytic domain-like"/>
    <property type="match status" value="1"/>
</dbReference>
<dbReference type="GO" id="GO:0071555">
    <property type="term" value="P:cell wall organization"/>
    <property type="evidence" value="ECO:0007669"/>
    <property type="project" value="UniProtKB-UniRule"/>
</dbReference>
<reference evidence="14" key="1">
    <citation type="submission" date="2016-08" db="EMBL/GenBank/DDBJ databases">
        <authorList>
            <person name="Varghese N."/>
            <person name="Submissions Spin"/>
        </authorList>
    </citation>
    <scope>NUCLEOTIDE SEQUENCE [LARGE SCALE GENOMIC DNA]</scope>
    <source>
        <strain evidence="14">HAMBI 2971</strain>
    </source>
</reference>
<dbReference type="Pfam" id="PF03734">
    <property type="entry name" value="YkuD"/>
    <property type="match status" value="1"/>
</dbReference>
<dbReference type="SUPFAM" id="SSF141523">
    <property type="entry name" value="L,D-transpeptidase catalytic domain-like"/>
    <property type="match status" value="1"/>
</dbReference>
<feature type="active site" description="Nucleophile" evidence="9">
    <location>
        <position position="301"/>
    </location>
</feature>
<proteinExistence type="inferred from homology"/>
<keyword evidence="11" id="KW-1133">Transmembrane helix</keyword>
<dbReference type="GO" id="GO:0016757">
    <property type="term" value="F:glycosyltransferase activity"/>
    <property type="evidence" value="ECO:0007669"/>
    <property type="project" value="UniProtKB-KW"/>
</dbReference>
<dbReference type="Proteomes" id="UP000199435">
    <property type="component" value="Unassembled WGS sequence"/>
</dbReference>
<evidence type="ECO:0000313" key="14">
    <source>
        <dbReference type="Proteomes" id="UP000199435"/>
    </source>
</evidence>
<comment type="similarity">
    <text evidence="2">Belongs to the YkuD family.</text>
</comment>
<keyword evidence="4" id="KW-0808">Transferase</keyword>
<keyword evidence="11" id="KW-0472">Membrane</keyword>
<evidence type="ECO:0000256" key="2">
    <source>
        <dbReference type="ARBA" id="ARBA00005992"/>
    </source>
</evidence>
<dbReference type="InterPro" id="IPR005490">
    <property type="entry name" value="LD_TPept_cat_dom"/>
</dbReference>
<keyword evidence="13" id="KW-0449">Lipoprotein</keyword>
<evidence type="ECO:0000256" key="8">
    <source>
        <dbReference type="ARBA" id="ARBA00023316"/>
    </source>
</evidence>
<organism evidence="13 14">
    <name type="scientific">Rhizobium miluonense</name>
    <dbReference type="NCBI Taxonomy" id="411945"/>
    <lineage>
        <taxon>Bacteria</taxon>
        <taxon>Pseudomonadati</taxon>
        <taxon>Pseudomonadota</taxon>
        <taxon>Alphaproteobacteria</taxon>
        <taxon>Hyphomicrobiales</taxon>
        <taxon>Rhizobiaceae</taxon>
        <taxon>Rhizobium/Agrobacterium group</taxon>
        <taxon>Rhizobium</taxon>
    </lineage>
</organism>
<evidence type="ECO:0000313" key="13">
    <source>
        <dbReference type="EMBL" id="SCB43832.1"/>
    </source>
</evidence>
<feature type="transmembrane region" description="Helical" evidence="11">
    <location>
        <begin position="71"/>
        <end position="88"/>
    </location>
</feature>
<feature type="region of interest" description="Disordered" evidence="10">
    <location>
        <begin position="132"/>
        <end position="176"/>
    </location>
</feature>
<evidence type="ECO:0000256" key="4">
    <source>
        <dbReference type="ARBA" id="ARBA00022679"/>
    </source>
</evidence>
<evidence type="ECO:0000256" key="5">
    <source>
        <dbReference type="ARBA" id="ARBA00022801"/>
    </source>
</evidence>
<evidence type="ECO:0000256" key="6">
    <source>
        <dbReference type="ARBA" id="ARBA00022960"/>
    </source>
</evidence>
<comment type="pathway">
    <text evidence="1 9">Cell wall biogenesis; peptidoglycan biosynthesis.</text>
</comment>
<evidence type="ECO:0000256" key="7">
    <source>
        <dbReference type="ARBA" id="ARBA00022984"/>
    </source>
</evidence>
<dbReference type="GO" id="GO:0071972">
    <property type="term" value="F:peptidoglycan L,D-transpeptidase activity"/>
    <property type="evidence" value="ECO:0007669"/>
    <property type="project" value="TreeGrafter"/>
</dbReference>
<gene>
    <name evidence="13" type="ORF">GA0061102_104143</name>
</gene>
<dbReference type="InterPro" id="IPR038063">
    <property type="entry name" value="Transpep_catalytic_dom"/>
</dbReference>
<dbReference type="STRING" id="411945.GA0061102_104143"/>
<dbReference type="GO" id="GO:0018104">
    <property type="term" value="P:peptidoglycan-protein cross-linking"/>
    <property type="evidence" value="ECO:0007669"/>
    <property type="project" value="TreeGrafter"/>
</dbReference>
<dbReference type="GO" id="GO:0005576">
    <property type="term" value="C:extracellular region"/>
    <property type="evidence" value="ECO:0007669"/>
    <property type="project" value="TreeGrafter"/>
</dbReference>
<evidence type="ECO:0000256" key="1">
    <source>
        <dbReference type="ARBA" id="ARBA00004752"/>
    </source>
</evidence>
<dbReference type="FunFam" id="2.40.440.10:FF:000002">
    <property type="entry name" value="L,D-transpeptidase ErfK/SrfK"/>
    <property type="match status" value="1"/>
</dbReference>
<dbReference type="PROSITE" id="PS52029">
    <property type="entry name" value="LD_TPASE"/>
    <property type="match status" value="1"/>
</dbReference>
<dbReference type="GO" id="GO:0008360">
    <property type="term" value="P:regulation of cell shape"/>
    <property type="evidence" value="ECO:0007669"/>
    <property type="project" value="UniProtKB-UniRule"/>
</dbReference>
<dbReference type="PANTHER" id="PTHR30582:SF24">
    <property type="entry name" value="L,D-TRANSPEPTIDASE ERFK_SRFK-RELATED"/>
    <property type="match status" value="1"/>
</dbReference>
<evidence type="ECO:0000256" key="3">
    <source>
        <dbReference type="ARBA" id="ARBA00022676"/>
    </source>
</evidence>
<protein>
    <submittedName>
        <fullName evidence="13">Lipoprotein-anchoring transpeptidase ErfK/SrfK</fullName>
    </submittedName>
</protein>
<dbReference type="InterPro" id="IPR050979">
    <property type="entry name" value="LD-transpeptidase"/>
</dbReference>
<keyword evidence="8 9" id="KW-0961">Cell wall biogenesis/degradation</keyword>
<feature type="domain" description="L,D-TPase catalytic" evidence="12">
    <location>
        <begin position="196"/>
        <end position="325"/>
    </location>
</feature>
<keyword evidence="3" id="KW-0328">Glycosyltransferase</keyword>
<keyword evidence="14" id="KW-1185">Reference proteome</keyword>
<feature type="compositionally biased region" description="Polar residues" evidence="10">
    <location>
        <begin position="153"/>
        <end position="166"/>
    </location>
</feature>
<evidence type="ECO:0000256" key="10">
    <source>
        <dbReference type="SAM" id="MobiDB-lite"/>
    </source>
</evidence>
<dbReference type="EMBL" id="FMAH01000041">
    <property type="protein sequence ID" value="SCB43832.1"/>
    <property type="molecule type" value="Genomic_DNA"/>
</dbReference>
<accession>A0A1C3WUW6</accession>
<dbReference type="UniPathway" id="UPA00219"/>
<keyword evidence="11" id="KW-0812">Transmembrane</keyword>
<sequence length="325" mass="36515">MREKRKVCLRISHLYKGLSKTGWKIKTFDRRCHNYACVSRIVGGTHPPSTRGRNPVRSSGNMVCDMKTIRLVLLPALAVLMTSVAVHAQEWRYLPDYGDDPDSGYATQRYWREAPPRYRDDRRFDDGYYHQGDPYGYYDDEDGDFPSRRRPQRQASIDSGAISPQFNPGVKDDRRASLARSPIPRTVVPLSGYEPGTIVISTKEKRLYLVLNDGTALKYGIGVGKQGFAWKGTQTISRKAEWPDWTPPREMIARRPELPDHVDGGLNNPLGARALYLGSTLYRIHGTNEPNSIGKAVSSGCIRMANPDVMDLYGRVGVGTKVVVL</sequence>
<dbReference type="CDD" id="cd16913">
    <property type="entry name" value="YkuD_like"/>
    <property type="match status" value="1"/>
</dbReference>
<name>A0A1C3WUW6_9HYPH</name>
<evidence type="ECO:0000256" key="9">
    <source>
        <dbReference type="PROSITE-ProRule" id="PRU01373"/>
    </source>
</evidence>